<sequence>MARLTDLPTELLLDILHHIPREDLEPTSEASRLLRRVTYPLLVKHRERLEEEYTSCMPPVIEDEALDHEAFKDDFKGWYTVLLCAVITEKRIGRFVKELSVISRTWHLDGVAIDWDPDQMFPGALPGFTKARGQHGNHNLRTFRQILEPALRQSILLSQEEKDHWLKGLHIGNQMLAVALLLENLPTLNSITINLEHGEHSIEYDQLVICVERAAAESRTRLSLESPVSLPCQNLTTVELTFDQEVWHPITHITAFLALPSIAYLKCSGLYMNEGKHQPGAGLVSHPSSIVELSFIDASMDLTALSELAQNAPNLKRFLYIYGAHEDMYERDEWLARGPLHMIPALGKSVGHCLESLRVFGFQQAARLGSETFKDFQFLKRLQTDPIVLQDEEGGSELGGVASILPASLHQGFRLYWNGKYPMEDMQNVRDYLVNLMQEVNDVLPLLQTISIFGRFSKRDVEFLHVEAETPGWRLSDVERCNSNRDCEGCFATCTFQRTPEEARRPA</sequence>
<dbReference type="EMBL" id="JAPUFD010000015">
    <property type="protein sequence ID" value="MDI1491521.1"/>
    <property type="molecule type" value="Genomic_DNA"/>
</dbReference>
<keyword evidence="3" id="KW-1185">Reference proteome</keyword>
<evidence type="ECO:0000259" key="1">
    <source>
        <dbReference type="PROSITE" id="PS50181"/>
    </source>
</evidence>
<comment type="caution">
    <text evidence="2">The sequence shown here is derived from an EMBL/GenBank/DDBJ whole genome shotgun (WGS) entry which is preliminary data.</text>
</comment>
<name>A0AA43TU15_9LECA</name>
<dbReference type="Proteomes" id="UP001161017">
    <property type="component" value="Unassembled WGS sequence"/>
</dbReference>
<accession>A0AA43TU15</accession>
<gene>
    <name evidence="2" type="ORF">OHK93_002730</name>
</gene>
<dbReference type="InterPro" id="IPR001810">
    <property type="entry name" value="F-box_dom"/>
</dbReference>
<dbReference type="PROSITE" id="PS50181">
    <property type="entry name" value="FBOX"/>
    <property type="match status" value="1"/>
</dbReference>
<evidence type="ECO:0000313" key="2">
    <source>
        <dbReference type="EMBL" id="MDI1491521.1"/>
    </source>
</evidence>
<evidence type="ECO:0000313" key="3">
    <source>
        <dbReference type="Proteomes" id="UP001161017"/>
    </source>
</evidence>
<organism evidence="2 3">
    <name type="scientific">Ramalina farinacea</name>
    <dbReference type="NCBI Taxonomy" id="258253"/>
    <lineage>
        <taxon>Eukaryota</taxon>
        <taxon>Fungi</taxon>
        <taxon>Dikarya</taxon>
        <taxon>Ascomycota</taxon>
        <taxon>Pezizomycotina</taxon>
        <taxon>Lecanoromycetes</taxon>
        <taxon>OSLEUM clade</taxon>
        <taxon>Lecanoromycetidae</taxon>
        <taxon>Lecanorales</taxon>
        <taxon>Lecanorineae</taxon>
        <taxon>Ramalinaceae</taxon>
        <taxon>Ramalina</taxon>
    </lineage>
</organism>
<feature type="domain" description="F-box" evidence="1">
    <location>
        <begin position="1"/>
        <end position="49"/>
    </location>
</feature>
<protein>
    <recommendedName>
        <fullName evidence="1">F-box domain-containing protein</fullName>
    </recommendedName>
</protein>
<reference evidence="2" key="1">
    <citation type="journal article" date="2023" name="Genome Biol. Evol.">
        <title>First Whole Genome Sequence and Flow Cytometry Genome Size Data for the Lichen-Forming Fungus Ramalina farinacea (Ascomycota).</title>
        <authorList>
            <person name="Llewellyn T."/>
            <person name="Mian S."/>
            <person name="Hill R."/>
            <person name="Leitch I.J."/>
            <person name="Gaya E."/>
        </authorList>
    </citation>
    <scope>NUCLEOTIDE SEQUENCE</scope>
    <source>
        <strain evidence="2">LIQ254RAFAR</strain>
    </source>
</reference>
<dbReference type="AlphaFoldDB" id="A0AA43TU15"/>
<proteinExistence type="predicted"/>